<dbReference type="EMBL" id="CP015367">
    <property type="protein sequence ID" value="APT34151.1"/>
    <property type="molecule type" value="Genomic_DNA"/>
</dbReference>
<dbReference type="RefSeq" id="WP_043346216.1">
    <property type="nucleotide sequence ID" value="NZ_CP015367.1"/>
</dbReference>
<evidence type="ECO:0000313" key="5">
    <source>
        <dbReference type="Proteomes" id="UP000199140"/>
    </source>
</evidence>
<keyword evidence="4" id="KW-1185">Reference proteome</keyword>
<reference evidence="2 4" key="1">
    <citation type="submission" date="2016-04" db="EMBL/GenBank/DDBJ databases">
        <title>Complete genome sequencing and analysis of CBMB27, Methylobacterium phyllosphaerae isolated from leaf tissues of rice (Oryza sativa L.).</title>
        <authorList>
            <person name="Lee Y."/>
            <person name="Hwangbo K."/>
            <person name="Chung H."/>
            <person name="Yoo J."/>
            <person name="Kim K.Y."/>
            <person name="Sa T.M."/>
            <person name="Um Y."/>
            <person name="Madhaiyan M."/>
        </authorList>
    </citation>
    <scope>NUCLEOTIDE SEQUENCE [LARGE SCALE GENOMIC DNA]</scope>
    <source>
        <strain evidence="2 4">CBMB27</strain>
    </source>
</reference>
<dbReference type="PROSITE" id="PS51257">
    <property type="entry name" value="PROKAR_LIPOPROTEIN"/>
    <property type="match status" value="1"/>
</dbReference>
<sequence>MRFVVPALLAALVSGTACAQPFVPTERAAIDLVRDRRTAGFTTVARTLAYAERVTGGAFRFGGYRVDYRPDVPFARVRICYRLGIDPPNCGLAYRVAVNPPHVEPADRYNGLARDLEHGPQAFLRALAREADLQRQPDVLRKVQAALEPYNPYDWR</sequence>
<evidence type="ECO:0000256" key="1">
    <source>
        <dbReference type="SAM" id="SignalP"/>
    </source>
</evidence>
<evidence type="ECO:0000313" key="4">
    <source>
        <dbReference type="Proteomes" id="UP000185487"/>
    </source>
</evidence>
<name>A0AAE8HS98_9HYPH</name>
<protein>
    <submittedName>
        <fullName evidence="3">Uncharacterized protein</fullName>
    </submittedName>
</protein>
<reference evidence="3 5" key="2">
    <citation type="submission" date="2016-10" db="EMBL/GenBank/DDBJ databases">
        <authorList>
            <person name="Varghese N."/>
            <person name="Submissions S."/>
        </authorList>
    </citation>
    <scope>NUCLEOTIDE SEQUENCE [LARGE SCALE GENOMIC DNA]</scope>
    <source>
        <strain evidence="3 5">CBMB27</strain>
    </source>
</reference>
<dbReference type="KEGG" id="mphy:MCBMB27_04860"/>
<evidence type="ECO:0000313" key="3">
    <source>
        <dbReference type="EMBL" id="SFG97543.1"/>
    </source>
</evidence>
<evidence type="ECO:0000313" key="2">
    <source>
        <dbReference type="EMBL" id="APT34151.1"/>
    </source>
</evidence>
<feature type="signal peptide" evidence="1">
    <location>
        <begin position="1"/>
        <end position="19"/>
    </location>
</feature>
<dbReference type="Proteomes" id="UP000199140">
    <property type="component" value="Unassembled WGS sequence"/>
</dbReference>
<feature type="chain" id="PRO_5042291736" evidence="1">
    <location>
        <begin position="20"/>
        <end position="156"/>
    </location>
</feature>
<organism evidence="3 5">
    <name type="scientific">Methylobacterium phyllosphaerae</name>
    <dbReference type="NCBI Taxonomy" id="418223"/>
    <lineage>
        <taxon>Bacteria</taxon>
        <taxon>Pseudomonadati</taxon>
        <taxon>Pseudomonadota</taxon>
        <taxon>Alphaproteobacteria</taxon>
        <taxon>Hyphomicrobiales</taxon>
        <taxon>Methylobacteriaceae</taxon>
        <taxon>Methylobacterium</taxon>
    </lineage>
</organism>
<keyword evidence="1" id="KW-0732">Signal</keyword>
<accession>A0AAE8HS98</accession>
<dbReference type="AlphaFoldDB" id="A0AAE8HS98"/>
<dbReference type="Proteomes" id="UP000185487">
    <property type="component" value="Chromosome"/>
</dbReference>
<dbReference type="EMBL" id="FOPK01000011">
    <property type="protein sequence ID" value="SFG97543.1"/>
    <property type="molecule type" value="Genomic_DNA"/>
</dbReference>
<proteinExistence type="predicted"/>
<gene>
    <name evidence="2" type="ORF">MCBMB27_04860</name>
    <name evidence="3" type="ORF">SAMN05192567_11190</name>
</gene>